<gene>
    <name evidence="3" type="ORF">VV02_09930</name>
</gene>
<feature type="transmembrane region" description="Helical" evidence="2">
    <location>
        <begin position="273"/>
        <end position="292"/>
    </location>
</feature>
<evidence type="ECO:0000313" key="3">
    <source>
        <dbReference type="EMBL" id="AKU16106.1"/>
    </source>
</evidence>
<feature type="region of interest" description="Disordered" evidence="1">
    <location>
        <begin position="1"/>
        <end position="25"/>
    </location>
</feature>
<feature type="transmembrane region" description="Helical" evidence="2">
    <location>
        <begin position="121"/>
        <end position="144"/>
    </location>
</feature>
<feature type="transmembrane region" description="Helical" evidence="2">
    <location>
        <begin position="97"/>
        <end position="115"/>
    </location>
</feature>
<keyword evidence="2" id="KW-0472">Membrane</keyword>
<feature type="compositionally biased region" description="Basic residues" evidence="1">
    <location>
        <begin position="454"/>
        <end position="473"/>
    </location>
</feature>
<feature type="transmembrane region" description="Helical" evidence="2">
    <location>
        <begin position="203"/>
        <end position="222"/>
    </location>
</feature>
<evidence type="ECO:0008006" key="5">
    <source>
        <dbReference type="Google" id="ProtNLM"/>
    </source>
</evidence>
<accession>A0A0K1JHC8</accession>
<dbReference type="AlphaFoldDB" id="A0A0K1JHC8"/>
<dbReference type="OrthoDB" id="3803867at2"/>
<evidence type="ECO:0000313" key="4">
    <source>
        <dbReference type="Proteomes" id="UP000066480"/>
    </source>
</evidence>
<dbReference type="EMBL" id="CP011112">
    <property type="protein sequence ID" value="AKU16106.1"/>
    <property type="molecule type" value="Genomic_DNA"/>
</dbReference>
<organism evidence="3 4">
    <name type="scientific">Luteipulveratus mongoliensis</name>
    <dbReference type="NCBI Taxonomy" id="571913"/>
    <lineage>
        <taxon>Bacteria</taxon>
        <taxon>Bacillati</taxon>
        <taxon>Actinomycetota</taxon>
        <taxon>Actinomycetes</taxon>
        <taxon>Micrococcales</taxon>
        <taxon>Dermacoccaceae</taxon>
        <taxon>Luteipulveratus</taxon>
    </lineage>
</organism>
<dbReference type="KEGG" id="lmoi:VV02_09930"/>
<keyword evidence="2" id="KW-1133">Transmembrane helix</keyword>
<feature type="transmembrane region" description="Helical" evidence="2">
    <location>
        <begin position="404"/>
        <end position="425"/>
    </location>
</feature>
<dbReference type="RefSeq" id="WP_052591321.1">
    <property type="nucleotide sequence ID" value="NZ_CP011112.1"/>
</dbReference>
<dbReference type="STRING" id="571913.VV02_09930"/>
<keyword evidence="4" id="KW-1185">Reference proteome</keyword>
<feature type="transmembrane region" description="Helical" evidence="2">
    <location>
        <begin position="156"/>
        <end position="183"/>
    </location>
</feature>
<reference evidence="3 4" key="1">
    <citation type="submission" date="2015-03" db="EMBL/GenBank/DDBJ databases">
        <title>Luteipulveratus halotolerans sp. nov., a novel actinobacterium (Dermacoccaceae) from Sarawak, Malaysia.</title>
        <authorList>
            <person name="Juboi H."/>
            <person name="Basik A."/>
            <person name="Shamsul S.S."/>
            <person name="Arnold P."/>
            <person name="Schmitt E.K."/>
            <person name="Sanglier J.-J."/>
            <person name="Yeo T."/>
        </authorList>
    </citation>
    <scope>NUCLEOTIDE SEQUENCE [LARGE SCALE GENOMIC DNA]</scope>
    <source>
        <strain evidence="3 4">MN07-A0370</strain>
    </source>
</reference>
<feature type="transmembrane region" description="Helical" evidence="2">
    <location>
        <begin position="72"/>
        <end position="90"/>
    </location>
</feature>
<feature type="transmembrane region" description="Helical" evidence="2">
    <location>
        <begin position="371"/>
        <end position="392"/>
    </location>
</feature>
<proteinExistence type="predicted"/>
<dbReference type="Proteomes" id="UP000066480">
    <property type="component" value="Chromosome"/>
</dbReference>
<evidence type="ECO:0000256" key="1">
    <source>
        <dbReference type="SAM" id="MobiDB-lite"/>
    </source>
</evidence>
<feature type="compositionally biased region" description="Low complexity" evidence="1">
    <location>
        <begin position="1"/>
        <end position="17"/>
    </location>
</feature>
<feature type="region of interest" description="Disordered" evidence="1">
    <location>
        <begin position="448"/>
        <end position="473"/>
    </location>
</feature>
<keyword evidence="2" id="KW-0812">Transmembrane</keyword>
<feature type="transmembrane region" description="Helical" evidence="2">
    <location>
        <begin position="31"/>
        <end position="52"/>
    </location>
</feature>
<evidence type="ECO:0000256" key="2">
    <source>
        <dbReference type="SAM" id="Phobius"/>
    </source>
</evidence>
<name>A0A0K1JHC8_9MICO</name>
<protein>
    <recommendedName>
        <fullName evidence="5">Polymerase</fullName>
    </recommendedName>
</protein>
<sequence length="473" mass="51613">MTATQARPARPGGARRTGASRKRPEGPRLNTVNIFATVLYAVLLVLVIDYFIADHFRYIGYTSRPWRWRDVAVWLVMLAVLGSMNFRRWIHPSHAAFTFLLATVGIPILSIPVFWGPLSPWGVFVLQVTTLATFGIIRLCLMGGRTPTRGVELPESLFWVLVFGFVTAGLGYLILSLGISPGMLSLNDVYEQRSEYTSNVSSIGAYLVGWVGAGVLPVVLGAGMYRRNRPLTVAAAMGILVLYSITGYKSYLVGVALTMGAYFLCSPKRRQGYQWLLALGGTVVAAGVIDYITHGFAFSSLLVRRALSTAGLNTALYFDYFSEHPRYGLRHSVLSFMGAPPYELTPSHLIGYQYYRSSSVAANANLVADGYANFGIAGCLGMAVVLGLYLRWFDKWSAHLPLQVSAPAMTLVLVAAANTAALTVLSTHGGIVLALMMLGMPVAVRSTTWGAPKTPRKQTPRRRTGTSLSRPRR</sequence>